<dbReference type="InterPro" id="IPR011009">
    <property type="entry name" value="Kinase-like_dom_sf"/>
</dbReference>
<dbReference type="SUPFAM" id="SSF56112">
    <property type="entry name" value="Protein kinase-like (PK-like)"/>
    <property type="match status" value="1"/>
</dbReference>
<accession>A0ABR6YVF4</accession>
<dbReference type="PANTHER" id="PTHR21064:SF6">
    <property type="entry name" value="AMINOGLYCOSIDE PHOSPHOTRANSFERASE DOMAIN-CONTAINING PROTEIN"/>
    <property type="match status" value="1"/>
</dbReference>
<evidence type="ECO:0000256" key="1">
    <source>
        <dbReference type="ARBA" id="ARBA00038240"/>
    </source>
</evidence>
<comment type="caution">
    <text evidence="3">The sequence shown here is derived from an EMBL/GenBank/DDBJ whole genome shotgun (WGS) entry which is preliminary data.</text>
</comment>
<name>A0ABR6YVF4_9FIRM</name>
<protein>
    <submittedName>
        <fullName evidence="3">Phosphotransferase</fullName>
    </submittedName>
</protein>
<reference evidence="3 4" key="1">
    <citation type="journal article" date="2020" name="mSystems">
        <title>Defining Genomic and Predicted Metabolic Features of the Acetobacterium Genus.</title>
        <authorList>
            <person name="Ross D.E."/>
            <person name="Marshall C.W."/>
            <person name="Gulliver D."/>
            <person name="May H.D."/>
            <person name="Norman R.S."/>
        </authorList>
    </citation>
    <scope>NUCLEOTIDE SEQUENCE [LARGE SCALE GENOMIC DNA]</scope>
    <source>
        <strain evidence="3 4">DSM 4132</strain>
    </source>
</reference>
<gene>
    <name evidence="3" type="ORF">GH811_05905</name>
</gene>
<organism evidence="3 4">
    <name type="scientific">Acetobacterium malicum</name>
    <dbReference type="NCBI Taxonomy" id="52692"/>
    <lineage>
        <taxon>Bacteria</taxon>
        <taxon>Bacillati</taxon>
        <taxon>Bacillota</taxon>
        <taxon>Clostridia</taxon>
        <taxon>Eubacteriales</taxon>
        <taxon>Eubacteriaceae</taxon>
        <taxon>Acetobacterium</taxon>
    </lineage>
</organism>
<evidence type="ECO:0000313" key="4">
    <source>
        <dbReference type="Proteomes" id="UP000622405"/>
    </source>
</evidence>
<keyword evidence="4" id="KW-1185">Reference proteome</keyword>
<evidence type="ECO:0000259" key="2">
    <source>
        <dbReference type="Pfam" id="PF01636"/>
    </source>
</evidence>
<feature type="domain" description="Aminoglycoside phosphotransferase" evidence="2">
    <location>
        <begin position="68"/>
        <end position="316"/>
    </location>
</feature>
<dbReference type="InterPro" id="IPR050249">
    <property type="entry name" value="Pseudomonas-type_ThrB"/>
</dbReference>
<dbReference type="Pfam" id="PF01636">
    <property type="entry name" value="APH"/>
    <property type="match status" value="1"/>
</dbReference>
<sequence>MDTSKMLEFKPASSEQLYLMYTQIKEIRLGVTSLQEDLDKIFLRNRVVEVIENEYDFGKVNEVLEIFGGYVNRSFGIRVEKDGKVEEYFVRKYKTGIQEKEIEFEHLLITFAKEHGLDIAAGIIPAADGRGYIKVENPIIGDEDENVEYYAVYDYLSGEDKYTWLTPYCTDREFASMAEVMATFHNAARDFDPMGLERVELKILDFVETLPEIFTDYAGADYDNIYHEFFNKKLAAIIDVIKKNKIPEAVAAKMPYNPTHNDYHPGNVKFKDEQVVGIFDFDWSKIELRLFDVCLGMIYSCCFWEDKEEDKMRLDKCEIFLNAYEQKMHELKGLTGFTIEEKASMKNMLAFANVYLINWCVDAYYNDMDELNDYEYLAYLKHQIKLMDWIEANEDAIQEMVNRL</sequence>
<comment type="similarity">
    <text evidence="1">Belongs to the pseudomonas-type ThrB family.</text>
</comment>
<dbReference type="Proteomes" id="UP000622405">
    <property type="component" value="Unassembled WGS sequence"/>
</dbReference>
<proteinExistence type="inferred from homology"/>
<dbReference type="EMBL" id="WJBE01000004">
    <property type="protein sequence ID" value="MBC3899149.1"/>
    <property type="molecule type" value="Genomic_DNA"/>
</dbReference>
<evidence type="ECO:0000313" key="3">
    <source>
        <dbReference type="EMBL" id="MBC3899149.1"/>
    </source>
</evidence>
<dbReference type="InterPro" id="IPR002575">
    <property type="entry name" value="Aminoglycoside_PTrfase"/>
</dbReference>
<dbReference type="PANTHER" id="PTHR21064">
    <property type="entry name" value="AMINOGLYCOSIDE PHOSPHOTRANSFERASE DOMAIN-CONTAINING PROTEIN-RELATED"/>
    <property type="match status" value="1"/>
</dbReference>
<dbReference type="Gene3D" id="3.30.200.20">
    <property type="entry name" value="Phosphorylase Kinase, domain 1"/>
    <property type="match status" value="1"/>
</dbReference>
<dbReference type="Gene3D" id="3.90.1200.10">
    <property type="match status" value="1"/>
</dbReference>